<dbReference type="Pfam" id="PF12728">
    <property type="entry name" value="HTH_17"/>
    <property type="match status" value="1"/>
</dbReference>
<dbReference type="InterPro" id="IPR036388">
    <property type="entry name" value="WH-like_DNA-bd_sf"/>
</dbReference>
<dbReference type="NCBIfam" id="TIGR01764">
    <property type="entry name" value="excise"/>
    <property type="match status" value="1"/>
</dbReference>
<accession>A0ABS4HGN3</accession>
<dbReference type="Gene3D" id="1.10.10.10">
    <property type="entry name" value="Winged helix-like DNA-binding domain superfamily/Winged helix DNA-binding domain"/>
    <property type="match status" value="1"/>
</dbReference>
<dbReference type="EMBL" id="JAGGKK010000017">
    <property type="protein sequence ID" value="MBP1950043.1"/>
    <property type="molecule type" value="Genomic_DNA"/>
</dbReference>
<protein>
    <submittedName>
        <fullName evidence="2">Excisionase family DNA binding protein</fullName>
    </submittedName>
</protein>
<reference evidence="2 3" key="1">
    <citation type="submission" date="2021-03" db="EMBL/GenBank/DDBJ databases">
        <title>Genomic Encyclopedia of Type Strains, Phase IV (KMG-IV): sequencing the most valuable type-strain genomes for metagenomic binning, comparative biology and taxonomic classification.</title>
        <authorList>
            <person name="Goeker M."/>
        </authorList>
    </citation>
    <scope>NUCLEOTIDE SEQUENCE [LARGE SCALE GENOMIC DNA]</scope>
    <source>
        <strain evidence="2 3">DSM 21085</strain>
    </source>
</reference>
<gene>
    <name evidence="2" type="ORF">J2Z82_002999</name>
</gene>
<evidence type="ECO:0000259" key="1">
    <source>
        <dbReference type="Pfam" id="PF12728"/>
    </source>
</evidence>
<name>A0ABS4HGN3_9BACI</name>
<feature type="domain" description="Helix-turn-helix" evidence="1">
    <location>
        <begin position="42"/>
        <end position="90"/>
    </location>
</feature>
<dbReference type="InterPro" id="IPR010093">
    <property type="entry name" value="SinI_DNA-bd"/>
</dbReference>
<dbReference type="Proteomes" id="UP001519328">
    <property type="component" value="Unassembled WGS sequence"/>
</dbReference>
<dbReference type="InterPro" id="IPR009061">
    <property type="entry name" value="DNA-bd_dom_put_sf"/>
</dbReference>
<keyword evidence="3" id="KW-1185">Reference proteome</keyword>
<sequence length="97" mass="11603">MSVNFKIELPEDTFMVTRDDLKEVIKVLMDEIQKDIDNTQIMTIKETSEFLKVSVPTVRKMIDNKEIPFFQRGQVIRLNRSDLKEWLRKEMRKEGVQ</sequence>
<dbReference type="InterPro" id="IPR041657">
    <property type="entry name" value="HTH_17"/>
</dbReference>
<evidence type="ECO:0000313" key="3">
    <source>
        <dbReference type="Proteomes" id="UP001519328"/>
    </source>
</evidence>
<comment type="caution">
    <text evidence="2">The sequence shown here is derived from an EMBL/GenBank/DDBJ whole genome shotgun (WGS) entry which is preliminary data.</text>
</comment>
<dbReference type="SUPFAM" id="SSF46955">
    <property type="entry name" value="Putative DNA-binding domain"/>
    <property type="match status" value="1"/>
</dbReference>
<proteinExistence type="predicted"/>
<organism evidence="2 3">
    <name type="scientific">Virgibacillus litoralis</name>
    <dbReference type="NCBI Taxonomy" id="578221"/>
    <lineage>
        <taxon>Bacteria</taxon>
        <taxon>Bacillati</taxon>
        <taxon>Bacillota</taxon>
        <taxon>Bacilli</taxon>
        <taxon>Bacillales</taxon>
        <taxon>Bacillaceae</taxon>
        <taxon>Virgibacillus</taxon>
    </lineage>
</organism>
<evidence type="ECO:0000313" key="2">
    <source>
        <dbReference type="EMBL" id="MBP1950043.1"/>
    </source>
</evidence>